<dbReference type="Proteomes" id="UP000011713">
    <property type="component" value="Unassembled WGS sequence"/>
</dbReference>
<feature type="signal peptide" evidence="1">
    <location>
        <begin position="1"/>
        <end position="21"/>
    </location>
</feature>
<dbReference type="EMBL" id="JH598582">
    <property type="status" value="NOT_ANNOTATED_CDS"/>
    <property type="molecule type" value="Genomic_DNA"/>
</dbReference>
<keyword evidence="1" id="KW-0732">Signal</keyword>
<reference evidence="2" key="2">
    <citation type="submission" date="2015-06" db="UniProtKB">
        <authorList>
            <consortium name="EnsemblProtists"/>
        </authorList>
    </citation>
    <scope>IDENTIFICATION</scope>
    <source>
        <strain evidence="2">Emoy2</strain>
    </source>
</reference>
<dbReference type="HOGENOM" id="CLU_2781348_0_0_1"/>
<organism evidence="2 3">
    <name type="scientific">Hyaloperonospora arabidopsidis (strain Emoy2)</name>
    <name type="common">Downy mildew agent</name>
    <name type="synonym">Peronospora arabidopsidis</name>
    <dbReference type="NCBI Taxonomy" id="559515"/>
    <lineage>
        <taxon>Eukaryota</taxon>
        <taxon>Sar</taxon>
        <taxon>Stramenopiles</taxon>
        <taxon>Oomycota</taxon>
        <taxon>Peronosporomycetes</taxon>
        <taxon>Peronosporales</taxon>
        <taxon>Peronosporaceae</taxon>
        <taxon>Hyaloperonospora</taxon>
    </lineage>
</organism>
<proteinExistence type="predicted"/>
<dbReference type="InParanoid" id="M4BQP3"/>
<keyword evidence="3" id="KW-1185">Reference proteome</keyword>
<name>M4BQP3_HYAAE</name>
<accession>M4BQP3</accession>
<evidence type="ECO:0000256" key="1">
    <source>
        <dbReference type="SAM" id="SignalP"/>
    </source>
</evidence>
<evidence type="ECO:0008006" key="4">
    <source>
        <dbReference type="Google" id="ProtNLM"/>
    </source>
</evidence>
<evidence type="ECO:0000313" key="3">
    <source>
        <dbReference type="Proteomes" id="UP000011713"/>
    </source>
</evidence>
<feature type="chain" id="PRO_5004049384" description="RxLR effector candidate protein" evidence="1">
    <location>
        <begin position="22"/>
        <end position="69"/>
    </location>
</feature>
<evidence type="ECO:0000313" key="2">
    <source>
        <dbReference type="EnsemblProtists" id="HpaP808732"/>
    </source>
</evidence>
<dbReference type="EnsemblProtists" id="HpaT808732">
    <property type="protein sequence ID" value="HpaP808732"/>
    <property type="gene ID" value="HpaG808732"/>
</dbReference>
<protein>
    <recommendedName>
        <fullName evidence="4">RxLR effector candidate protein</fullName>
    </recommendedName>
</protein>
<dbReference type="AlphaFoldDB" id="M4BQP3"/>
<dbReference type="VEuPathDB" id="FungiDB:HpaG808732"/>
<reference evidence="3" key="1">
    <citation type="journal article" date="2010" name="Science">
        <title>Signatures of adaptation to obligate biotrophy in the Hyaloperonospora arabidopsidis genome.</title>
        <authorList>
            <person name="Baxter L."/>
            <person name="Tripathy S."/>
            <person name="Ishaque N."/>
            <person name="Boot N."/>
            <person name="Cabral A."/>
            <person name="Kemen E."/>
            <person name="Thines M."/>
            <person name="Ah-Fong A."/>
            <person name="Anderson R."/>
            <person name="Badejoko W."/>
            <person name="Bittner-Eddy P."/>
            <person name="Boore J.L."/>
            <person name="Chibucos M.C."/>
            <person name="Coates M."/>
            <person name="Dehal P."/>
            <person name="Delehaunty K."/>
            <person name="Dong S."/>
            <person name="Downton P."/>
            <person name="Dumas B."/>
            <person name="Fabro G."/>
            <person name="Fronick C."/>
            <person name="Fuerstenberg S.I."/>
            <person name="Fulton L."/>
            <person name="Gaulin E."/>
            <person name="Govers F."/>
            <person name="Hughes L."/>
            <person name="Humphray S."/>
            <person name="Jiang R.H."/>
            <person name="Judelson H."/>
            <person name="Kamoun S."/>
            <person name="Kyung K."/>
            <person name="Meijer H."/>
            <person name="Minx P."/>
            <person name="Morris P."/>
            <person name="Nelson J."/>
            <person name="Phuntumart V."/>
            <person name="Qutob D."/>
            <person name="Rehmany A."/>
            <person name="Rougon-Cardoso A."/>
            <person name="Ryden P."/>
            <person name="Torto-Alalibo T."/>
            <person name="Studholme D."/>
            <person name="Wang Y."/>
            <person name="Win J."/>
            <person name="Wood J."/>
            <person name="Clifton S.W."/>
            <person name="Rogers J."/>
            <person name="Van den Ackerveken G."/>
            <person name="Jones J.D."/>
            <person name="McDowell J.M."/>
            <person name="Beynon J."/>
            <person name="Tyler B.M."/>
        </authorList>
    </citation>
    <scope>NUCLEOTIDE SEQUENCE [LARGE SCALE GENOMIC DNA]</scope>
    <source>
        <strain evidence="3">Emoy2</strain>
    </source>
</reference>
<sequence>MTQEVTFVAFLLLCYVDNSDGRSVRKQLRHKRGARHKYGRVRSYGAGAMSRSDLHVLLPLLLLACMCDK</sequence>